<sequence>LSTILYVGMGWIIIAAIKPLIDNLSSGGLWWLFSGGIFYTLGAILYSISRLQYNHALFHLFVLLGSFSHFMAIYEHVVPLQK</sequence>
<evidence type="ECO:0000256" key="6">
    <source>
        <dbReference type="SAM" id="Phobius"/>
    </source>
</evidence>
<keyword evidence="5" id="KW-0862">Zinc</keyword>
<dbReference type="GO" id="GO:0046872">
    <property type="term" value="F:metal ion binding"/>
    <property type="evidence" value="ECO:0007669"/>
    <property type="project" value="UniProtKB-KW"/>
</dbReference>
<organism evidence="7">
    <name type="scientific">Salinimicrobium catena</name>
    <dbReference type="NCBI Taxonomy" id="390640"/>
    <lineage>
        <taxon>Bacteria</taxon>
        <taxon>Pseudomonadati</taxon>
        <taxon>Bacteroidota</taxon>
        <taxon>Flavobacteriia</taxon>
        <taxon>Flavobacteriales</taxon>
        <taxon>Flavobacteriaceae</taxon>
        <taxon>Salinimicrobium</taxon>
    </lineage>
</organism>
<feature type="transmembrane region" description="Helical" evidence="6">
    <location>
        <begin position="56"/>
        <end position="74"/>
    </location>
</feature>
<protein>
    <submittedName>
        <fullName evidence="7">Hemolysin D</fullName>
    </submittedName>
</protein>
<evidence type="ECO:0000256" key="2">
    <source>
        <dbReference type="ARBA" id="ARBA00022692"/>
    </source>
</evidence>
<evidence type="ECO:0000313" key="7">
    <source>
        <dbReference type="EMBL" id="HER40443.1"/>
    </source>
</evidence>
<reference evidence="7" key="1">
    <citation type="journal article" date="2020" name="mSystems">
        <title>Genome- and Community-Level Interaction Insights into Carbon Utilization and Element Cycling Functions of Hydrothermarchaeota in Hydrothermal Sediment.</title>
        <authorList>
            <person name="Zhou Z."/>
            <person name="Liu Y."/>
            <person name="Xu W."/>
            <person name="Pan J."/>
            <person name="Luo Z.H."/>
            <person name="Li M."/>
        </authorList>
    </citation>
    <scope>NUCLEOTIDE SEQUENCE [LARGE SCALE GENOMIC DNA]</scope>
    <source>
        <strain evidence="7">SpSt-1235</strain>
    </source>
</reference>
<comment type="subcellular location">
    <subcellularLocation>
        <location evidence="1">Membrane</location>
        <topology evidence="1">Multi-pass membrane protein</topology>
    </subcellularLocation>
</comment>
<keyword evidence="3 6" id="KW-1133">Transmembrane helix</keyword>
<dbReference type="GO" id="GO:0016020">
    <property type="term" value="C:membrane"/>
    <property type="evidence" value="ECO:0007669"/>
    <property type="project" value="UniProtKB-SubCell"/>
</dbReference>
<evidence type="ECO:0000256" key="1">
    <source>
        <dbReference type="ARBA" id="ARBA00004141"/>
    </source>
</evidence>
<evidence type="ECO:0000256" key="4">
    <source>
        <dbReference type="ARBA" id="ARBA00023136"/>
    </source>
</evidence>
<dbReference type="EMBL" id="DSEE01000324">
    <property type="protein sequence ID" value="HER40443.1"/>
    <property type="molecule type" value="Genomic_DNA"/>
</dbReference>
<accession>A0A7C2M257</accession>
<evidence type="ECO:0000256" key="3">
    <source>
        <dbReference type="ARBA" id="ARBA00022989"/>
    </source>
</evidence>
<dbReference type="InterPro" id="IPR004254">
    <property type="entry name" value="AdipoR/HlyIII-related"/>
</dbReference>
<feature type="binding site" evidence="5">
    <location>
        <position position="55"/>
    </location>
    <ligand>
        <name>Zn(2+)</name>
        <dbReference type="ChEBI" id="CHEBI:29105"/>
    </ligand>
</feature>
<keyword evidence="4 6" id="KW-0472">Membrane</keyword>
<feature type="transmembrane region" description="Helical" evidence="6">
    <location>
        <begin position="29"/>
        <end position="49"/>
    </location>
</feature>
<dbReference type="Pfam" id="PF03006">
    <property type="entry name" value="HlyIII"/>
    <property type="match status" value="1"/>
</dbReference>
<feature type="binding site" evidence="5">
    <location>
        <position position="59"/>
    </location>
    <ligand>
        <name>Zn(2+)</name>
        <dbReference type="ChEBI" id="CHEBI:29105"/>
    </ligand>
</feature>
<feature type="non-terminal residue" evidence="7">
    <location>
        <position position="1"/>
    </location>
</feature>
<gene>
    <name evidence="7" type="ORF">ENO10_04400</name>
</gene>
<keyword evidence="2 6" id="KW-0812">Transmembrane</keyword>
<proteinExistence type="predicted"/>
<comment type="caution">
    <text evidence="7">The sequence shown here is derived from an EMBL/GenBank/DDBJ whole genome shotgun (WGS) entry which is preliminary data.</text>
</comment>
<dbReference type="Proteomes" id="UP000885753">
    <property type="component" value="Unassembled WGS sequence"/>
</dbReference>
<evidence type="ECO:0000256" key="5">
    <source>
        <dbReference type="PIRSR" id="PIRSR604254-1"/>
    </source>
</evidence>
<name>A0A7C2M257_9FLAO</name>
<keyword evidence="5" id="KW-0479">Metal-binding</keyword>
<dbReference type="AlphaFoldDB" id="A0A7C2M257"/>